<organism evidence="1">
    <name type="scientific">marine metagenome</name>
    <dbReference type="NCBI Taxonomy" id="408172"/>
    <lineage>
        <taxon>unclassified sequences</taxon>
        <taxon>metagenomes</taxon>
        <taxon>ecological metagenomes</taxon>
    </lineage>
</organism>
<dbReference type="InterPro" id="IPR013211">
    <property type="entry name" value="LVIVD"/>
</dbReference>
<evidence type="ECO:0000313" key="1">
    <source>
        <dbReference type="EMBL" id="SVD97010.1"/>
    </source>
</evidence>
<name>A0A382ZNY7_9ZZZZ</name>
<dbReference type="SUPFAM" id="SSF50969">
    <property type="entry name" value="YVTN repeat-like/Quinoprotein amine dehydrogenase"/>
    <property type="match status" value="1"/>
</dbReference>
<dbReference type="InterPro" id="IPR011044">
    <property type="entry name" value="Quino_amine_DH_bsu"/>
</dbReference>
<accession>A0A382ZNY7</accession>
<sequence>NNYLTRALTWNPDGILNGARHLTIAGHVFYVATPRGVVVLDMDDPLKPKVLATIDLADARSSALQFRYLFVADGSGLSVVDVTNPSEPRVVPGAKVAMKDARRVYLARTFAYVAAGTEGLAIVDIEQAEQPKLYQLYNAGGKITDATDVIAASTNASLFAYIADGANGLHVVQLTAPDTQPRFYGFSPDPKPELIATRRTRWPALSLSKGLDRDRAVDETGHQIAIFGRLGSRPFNSKEMQRLYLKNGKPWFVDNE</sequence>
<dbReference type="Pfam" id="PF08309">
    <property type="entry name" value="LVIVD"/>
    <property type="match status" value="3"/>
</dbReference>
<gene>
    <name evidence="1" type="ORF">METZ01_LOCUS449864</name>
</gene>
<reference evidence="1" key="1">
    <citation type="submission" date="2018-05" db="EMBL/GenBank/DDBJ databases">
        <authorList>
            <person name="Lanie J.A."/>
            <person name="Ng W.-L."/>
            <person name="Kazmierczak K.M."/>
            <person name="Andrzejewski T.M."/>
            <person name="Davidsen T.M."/>
            <person name="Wayne K.J."/>
            <person name="Tettelin H."/>
            <person name="Glass J.I."/>
            <person name="Rusch D."/>
            <person name="Podicherti R."/>
            <person name="Tsui H.-C.T."/>
            <person name="Winkler M.E."/>
        </authorList>
    </citation>
    <scope>NUCLEOTIDE SEQUENCE</scope>
</reference>
<feature type="non-terminal residue" evidence="1">
    <location>
        <position position="256"/>
    </location>
</feature>
<proteinExistence type="predicted"/>
<dbReference type="AlphaFoldDB" id="A0A382ZNY7"/>
<dbReference type="EMBL" id="UINC01185351">
    <property type="protein sequence ID" value="SVD97010.1"/>
    <property type="molecule type" value="Genomic_DNA"/>
</dbReference>
<feature type="non-terminal residue" evidence="1">
    <location>
        <position position="1"/>
    </location>
</feature>
<protein>
    <submittedName>
        <fullName evidence="1">Uncharacterized protein</fullName>
    </submittedName>
</protein>